<keyword evidence="1" id="KW-1133">Transmembrane helix</keyword>
<name>A0A8D8TUT0_9HEMI</name>
<protein>
    <submittedName>
        <fullName evidence="2">Uncharacterized protein</fullName>
    </submittedName>
</protein>
<proteinExistence type="predicted"/>
<accession>A0A8D8TUT0</accession>
<evidence type="ECO:0000256" key="1">
    <source>
        <dbReference type="SAM" id="Phobius"/>
    </source>
</evidence>
<keyword evidence="1" id="KW-0472">Membrane</keyword>
<dbReference type="AlphaFoldDB" id="A0A8D8TUT0"/>
<sequence length="113" mass="13327">MAQWARISRGFCIIIVILTCSFSTLNQMDMIYQKAWENTYYSSKYQELENVPRHFSPLTFFSIFEHESFWGLFSTISFLCYLTTVSNPTLLNTTLGVRTTDHRLTKQCYRGRL</sequence>
<evidence type="ECO:0000313" key="2">
    <source>
        <dbReference type="EMBL" id="CAG6692587.1"/>
    </source>
</evidence>
<feature type="transmembrane region" description="Helical" evidence="1">
    <location>
        <begin position="6"/>
        <end position="25"/>
    </location>
</feature>
<reference evidence="2" key="1">
    <citation type="submission" date="2021-05" db="EMBL/GenBank/DDBJ databases">
        <authorList>
            <person name="Alioto T."/>
            <person name="Alioto T."/>
            <person name="Gomez Garrido J."/>
        </authorList>
    </citation>
    <scope>NUCLEOTIDE SEQUENCE</scope>
</reference>
<keyword evidence="1" id="KW-0812">Transmembrane</keyword>
<organism evidence="2">
    <name type="scientific">Cacopsylla melanoneura</name>
    <dbReference type="NCBI Taxonomy" id="428564"/>
    <lineage>
        <taxon>Eukaryota</taxon>
        <taxon>Metazoa</taxon>
        <taxon>Ecdysozoa</taxon>
        <taxon>Arthropoda</taxon>
        <taxon>Hexapoda</taxon>
        <taxon>Insecta</taxon>
        <taxon>Pterygota</taxon>
        <taxon>Neoptera</taxon>
        <taxon>Paraneoptera</taxon>
        <taxon>Hemiptera</taxon>
        <taxon>Sternorrhyncha</taxon>
        <taxon>Psylloidea</taxon>
        <taxon>Psyllidae</taxon>
        <taxon>Psyllinae</taxon>
        <taxon>Cacopsylla</taxon>
    </lineage>
</organism>
<dbReference type="EMBL" id="HBUF01307968">
    <property type="protein sequence ID" value="CAG6692587.1"/>
    <property type="molecule type" value="Transcribed_RNA"/>
</dbReference>